<dbReference type="AlphaFoldDB" id="A0ABD3HFI8"/>
<organism evidence="5 6">
    <name type="scientific">Riccia sorocarpa</name>
    <dbReference type="NCBI Taxonomy" id="122646"/>
    <lineage>
        <taxon>Eukaryota</taxon>
        <taxon>Viridiplantae</taxon>
        <taxon>Streptophyta</taxon>
        <taxon>Embryophyta</taxon>
        <taxon>Marchantiophyta</taxon>
        <taxon>Marchantiopsida</taxon>
        <taxon>Marchantiidae</taxon>
        <taxon>Marchantiales</taxon>
        <taxon>Ricciaceae</taxon>
        <taxon>Riccia</taxon>
    </lineage>
</organism>
<evidence type="ECO:0000256" key="3">
    <source>
        <dbReference type="ARBA" id="ARBA00023002"/>
    </source>
</evidence>
<evidence type="ECO:0000313" key="6">
    <source>
        <dbReference type="Proteomes" id="UP001633002"/>
    </source>
</evidence>
<keyword evidence="3" id="KW-0560">Oxidoreductase</keyword>
<proteinExistence type="predicted"/>
<dbReference type="PANTHER" id="PTHR23023">
    <property type="entry name" value="DIMETHYLANILINE MONOOXYGENASE"/>
    <property type="match status" value="1"/>
</dbReference>
<sequence length="249" mass="28236">MEKKRAAVIGAGPAGERVGVDEHRSMYRDLYVNGPKELLEYADYSFEEHFGKPMGSCPPRSVLLNYIQGRANKYKLCERFVQYHTKAKTSSSLGADTQGRTSRASATNSAPTRLPSLIEAHPRAVRTGPESVKQVPLLERVDCNGRTRHFKDGSSKDVDAIILCTGYLLDFPFMPESLRLAWFVRDVMLGRSTLPSIDEMKAYREQWRQAEEEAVAKKNVQAFQVNYLKELNQMLLKTAMDMVDKFIHN</sequence>
<comment type="caution">
    <text evidence="5">The sequence shown here is derived from an EMBL/GenBank/DDBJ whole genome shotgun (WGS) entry which is preliminary data.</text>
</comment>
<dbReference type="EMBL" id="JBJQOH010000004">
    <property type="protein sequence ID" value="KAL3690158.1"/>
    <property type="molecule type" value="Genomic_DNA"/>
</dbReference>
<evidence type="ECO:0000256" key="1">
    <source>
        <dbReference type="ARBA" id="ARBA00022630"/>
    </source>
</evidence>
<dbReference type="Gene3D" id="3.50.50.60">
    <property type="entry name" value="FAD/NAD(P)-binding domain"/>
    <property type="match status" value="2"/>
</dbReference>
<dbReference type="SUPFAM" id="SSF51905">
    <property type="entry name" value="FAD/NAD(P)-binding domain"/>
    <property type="match status" value="1"/>
</dbReference>
<evidence type="ECO:0000256" key="4">
    <source>
        <dbReference type="SAM" id="MobiDB-lite"/>
    </source>
</evidence>
<keyword evidence="1" id="KW-0285">Flavoprotein</keyword>
<dbReference type="Proteomes" id="UP001633002">
    <property type="component" value="Unassembled WGS sequence"/>
</dbReference>
<feature type="compositionally biased region" description="Polar residues" evidence="4">
    <location>
        <begin position="91"/>
        <end position="111"/>
    </location>
</feature>
<accession>A0ABD3HFI8</accession>
<keyword evidence="2" id="KW-0274">FAD</keyword>
<dbReference type="InterPro" id="IPR050346">
    <property type="entry name" value="FMO-like"/>
</dbReference>
<dbReference type="InterPro" id="IPR036188">
    <property type="entry name" value="FAD/NAD-bd_sf"/>
</dbReference>
<evidence type="ECO:0000256" key="2">
    <source>
        <dbReference type="ARBA" id="ARBA00022827"/>
    </source>
</evidence>
<dbReference type="GO" id="GO:0016491">
    <property type="term" value="F:oxidoreductase activity"/>
    <property type="evidence" value="ECO:0007669"/>
    <property type="project" value="UniProtKB-KW"/>
</dbReference>
<gene>
    <name evidence="5" type="ORF">R1sor_016467</name>
</gene>
<protein>
    <recommendedName>
        <fullName evidence="7">Flavin-containing monooxygenase</fullName>
    </recommendedName>
</protein>
<evidence type="ECO:0000313" key="5">
    <source>
        <dbReference type="EMBL" id="KAL3690158.1"/>
    </source>
</evidence>
<reference evidence="5 6" key="1">
    <citation type="submission" date="2024-09" db="EMBL/GenBank/DDBJ databases">
        <title>Chromosome-scale assembly of Riccia sorocarpa.</title>
        <authorList>
            <person name="Paukszto L."/>
        </authorList>
    </citation>
    <scope>NUCLEOTIDE SEQUENCE [LARGE SCALE GENOMIC DNA]</scope>
    <source>
        <strain evidence="5">LP-2024</strain>
        <tissue evidence="5">Aerial parts of the thallus</tissue>
    </source>
</reference>
<evidence type="ECO:0008006" key="7">
    <source>
        <dbReference type="Google" id="ProtNLM"/>
    </source>
</evidence>
<feature type="region of interest" description="Disordered" evidence="4">
    <location>
        <begin position="91"/>
        <end position="113"/>
    </location>
</feature>
<keyword evidence="6" id="KW-1185">Reference proteome</keyword>
<name>A0ABD3HFI8_9MARC</name>